<reference evidence="1" key="1">
    <citation type="submission" date="2019-04" db="EMBL/GenBank/DDBJ databases">
        <authorList>
            <person name="Brambilla D."/>
        </authorList>
    </citation>
    <scope>NUCLEOTIDE SEQUENCE</scope>
    <source>
        <strain evidence="1">BAL1</strain>
    </source>
</reference>
<sequence length="145" mass="16488">MKSRTGFTLIELLLVFVIGSMLLSLVGPAAYAQYERVLVTKEREQLFRVLEQLKFDSFINRRQTTLKLSGANMHLGASSTHRWQFELLRFPEQTITLNSHGFWQSAELNWYEKGVARTLPLQAQSQLSPLNSLDGTASNSAGWQQ</sequence>
<proteinExistence type="predicted"/>
<dbReference type="Pfam" id="PF07963">
    <property type="entry name" value="N_methyl"/>
    <property type="match status" value="1"/>
</dbReference>
<dbReference type="NCBIfam" id="TIGR02532">
    <property type="entry name" value="IV_pilin_GFxxxE"/>
    <property type="match status" value="1"/>
</dbReference>
<dbReference type="SUPFAM" id="SSF54523">
    <property type="entry name" value="Pili subunits"/>
    <property type="match status" value="1"/>
</dbReference>
<dbReference type="PROSITE" id="PS00409">
    <property type="entry name" value="PROKAR_NTER_METHYL"/>
    <property type="match status" value="1"/>
</dbReference>
<dbReference type="InterPro" id="IPR012902">
    <property type="entry name" value="N_methyl_site"/>
</dbReference>
<dbReference type="EMBL" id="CAAJGR010000034">
    <property type="protein sequence ID" value="VHO06535.1"/>
    <property type="molecule type" value="Genomic_DNA"/>
</dbReference>
<gene>
    <name evidence="1" type="ORF">BAL341_3549</name>
</gene>
<accession>A0A486XX26</accession>
<name>A0A486XX26_9GAMM</name>
<organism evidence="1">
    <name type="scientific">Rheinheimera sp. BAL341</name>
    <dbReference type="NCBI Taxonomy" id="1708203"/>
    <lineage>
        <taxon>Bacteria</taxon>
        <taxon>Pseudomonadati</taxon>
        <taxon>Pseudomonadota</taxon>
        <taxon>Gammaproteobacteria</taxon>
        <taxon>Chromatiales</taxon>
        <taxon>Chromatiaceae</taxon>
        <taxon>Rheinheimera</taxon>
    </lineage>
</organism>
<evidence type="ECO:0000313" key="1">
    <source>
        <dbReference type="EMBL" id="VHO06535.1"/>
    </source>
</evidence>
<protein>
    <submittedName>
        <fullName evidence="1">Uncharacterized protein</fullName>
    </submittedName>
</protein>
<dbReference type="InterPro" id="IPR045584">
    <property type="entry name" value="Pilin-like"/>
</dbReference>
<dbReference type="AlphaFoldDB" id="A0A486XX26"/>